<dbReference type="OrthoDB" id="446723at2759"/>
<dbReference type="PANTHER" id="PTHR12277:SF81">
    <property type="entry name" value="PROTEIN ABHD13"/>
    <property type="match status" value="1"/>
</dbReference>
<organism evidence="2">
    <name type="scientific">Darwinula stevensoni</name>
    <dbReference type="NCBI Taxonomy" id="69355"/>
    <lineage>
        <taxon>Eukaryota</taxon>
        <taxon>Metazoa</taxon>
        <taxon>Ecdysozoa</taxon>
        <taxon>Arthropoda</taxon>
        <taxon>Crustacea</taxon>
        <taxon>Oligostraca</taxon>
        <taxon>Ostracoda</taxon>
        <taxon>Podocopa</taxon>
        <taxon>Podocopida</taxon>
        <taxon>Darwinulocopina</taxon>
        <taxon>Darwinuloidea</taxon>
        <taxon>Darwinulidae</taxon>
        <taxon>Darwinula</taxon>
    </lineage>
</organism>
<dbReference type="InterPro" id="IPR022742">
    <property type="entry name" value="Hydrolase_4"/>
</dbReference>
<proteinExistence type="predicted"/>
<sequence>MATFFDFVSPRRVFAAIADYIAFLPPSPTYEIVSNDAKLLKMSFKDVAMWQYGEREKNLLDVSFTKTSSGNDIVCLFVSSAANAKYTILFSHGNAVDLGQTASFFVRLANRLNCNVFSYDYSGYGASKGKPSEKNLYSDLDAAWDALRTKYHVQEESVILYGRSLGTVPTIDLATRLHKIPGVILQSPLASALRMLLPSMSSTWSIDSFPSVDKAPRITAPVLVIHGTKDEVINFSHGQMVYDRCKNKLAPLWVQGAGHNDMEAFQEFWERLEEFVDSDLGDEDKGMLQDRAFIPGIRVYKWHVPCIHEELCGCHVRSQSVVQRGLQVQHGILFSLQFSEDPVQESLVSA</sequence>
<dbReference type="GO" id="GO:0008474">
    <property type="term" value="F:palmitoyl-(protein) hydrolase activity"/>
    <property type="evidence" value="ECO:0007669"/>
    <property type="project" value="TreeGrafter"/>
</dbReference>
<evidence type="ECO:0000313" key="3">
    <source>
        <dbReference type="Proteomes" id="UP000677054"/>
    </source>
</evidence>
<keyword evidence="3" id="KW-1185">Reference proteome</keyword>
<evidence type="ECO:0000259" key="1">
    <source>
        <dbReference type="Pfam" id="PF12146"/>
    </source>
</evidence>
<accession>A0A7R8X4B8</accession>
<protein>
    <recommendedName>
        <fullName evidence="1">Serine aminopeptidase S33 domain-containing protein</fullName>
    </recommendedName>
</protein>
<feature type="domain" description="Serine aminopeptidase S33" evidence="1">
    <location>
        <begin position="83"/>
        <end position="191"/>
    </location>
</feature>
<dbReference type="PANTHER" id="PTHR12277">
    <property type="entry name" value="ALPHA/BETA HYDROLASE DOMAIN-CONTAINING PROTEIN"/>
    <property type="match status" value="1"/>
</dbReference>
<dbReference type="AlphaFoldDB" id="A0A7R8X4B8"/>
<dbReference type="Proteomes" id="UP000677054">
    <property type="component" value="Unassembled WGS sequence"/>
</dbReference>
<dbReference type="GO" id="GO:0005886">
    <property type="term" value="C:plasma membrane"/>
    <property type="evidence" value="ECO:0007669"/>
    <property type="project" value="TreeGrafter"/>
</dbReference>
<evidence type="ECO:0000313" key="2">
    <source>
        <dbReference type="EMBL" id="CAD7242503.1"/>
    </source>
</evidence>
<dbReference type="SUPFAM" id="SSF53474">
    <property type="entry name" value="alpha/beta-Hydrolases"/>
    <property type="match status" value="1"/>
</dbReference>
<dbReference type="EMBL" id="LR899793">
    <property type="protein sequence ID" value="CAD7242503.1"/>
    <property type="molecule type" value="Genomic_DNA"/>
</dbReference>
<dbReference type="GO" id="GO:0010008">
    <property type="term" value="C:endosome membrane"/>
    <property type="evidence" value="ECO:0007669"/>
    <property type="project" value="TreeGrafter"/>
</dbReference>
<name>A0A7R8X4B8_9CRUS</name>
<reference evidence="2" key="1">
    <citation type="submission" date="2020-11" db="EMBL/GenBank/DDBJ databases">
        <authorList>
            <person name="Tran Van P."/>
        </authorList>
    </citation>
    <scope>NUCLEOTIDE SEQUENCE</scope>
</reference>
<dbReference type="Gene3D" id="3.40.50.1820">
    <property type="entry name" value="alpha/beta hydrolase"/>
    <property type="match status" value="1"/>
</dbReference>
<dbReference type="InterPro" id="IPR029058">
    <property type="entry name" value="AB_hydrolase_fold"/>
</dbReference>
<dbReference type="EMBL" id="CAJPEV010000276">
    <property type="protein sequence ID" value="CAG0883320.1"/>
    <property type="molecule type" value="Genomic_DNA"/>
</dbReference>
<gene>
    <name evidence="2" type="ORF">DSTB1V02_LOCUS2468</name>
</gene>
<dbReference type="Pfam" id="PF12146">
    <property type="entry name" value="Hydrolase_4"/>
    <property type="match status" value="1"/>
</dbReference>